<evidence type="ECO:0000259" key="12">
    <source>
        <dbReference type="Pfam" id="PF08234"/>
    </source>
</evidence>
<dbReference type="GO" id="GO:0005634">
    <property type="term" value="C:nucleus"/>
    <property type="evidence" value="ECO:0007669"/>
    <property type="project" value="UniProtKB-SubCell"/>
</dbReference>
<dbReference type="Gene3D" id="3.30.457.50">
    <property type="entry name" value="Chromosome segregation protein Spc25"/>
    <property type="match status" value="1"/>
</dbReference>
<feature type="region of interest" description="Disordered" evidence="11">
    <location>
        <begin position="1"/>
        <end position="23"/>
    </location>
</feature>
<feature type="coiled-coil region" evidence="10">
    <location>
        <begin position="83"/>
        <end position="145"/>
    </location>
</feature>
<organism evidence="13 14">
    <name type="scientific">Anaeromyces robustus</name>
    <dbReference type="NCBI Taxonomy" id="1754192"/>
    <lineage>
        <taxon>Eukaryota</taxon>
        <taxon>Fungi</taxon>
        <taxon>Fungi incertae sedis</taxon>
        <taxon>Chytridiomycota</taxon>
        <taxon>Chytridiomycota incertae sedis</taxon>
        <taxon>Neocallimastigomycetes</taxon>
        <taxon>Neocallimastigales</taxon>
        <taxon>Neocallimastigaceae</taxon>
        <taxon>Anaeromyces</taxon>
    </lineage>
</organism>
<evidence type="ECO:0000256" key="8">
    <source>
        <dbReference type="ARBA" id="ARBA00023328"/>
    </source>
</evidence>
<accession>A0A1Y1WS46</accession>
<feature type="compositionally biased region" description="Low complexity" evidence="11">
    <location>
        <begin position="10"/>
        <end position="23"/>
    </location>
</feature>
<dbReference type="OrthoDB" id="6353017at2759"/>
<comment type="subcellular location">
    <subcellularLocation>
        <location evidence="9">Nucleus</location>
    </subcellularLocation>
    <subcellularLocation>
        <location evidence="9">Chromosome</location>
        <location evidence="9">Centromere</location>
        <location evidence="9">Kinetochore</location>
    </subcellularLocation>
</comment>
<keyword evidence="2 9" id="KW-0158">Chromosome</keyword>
<reference evidence="13 14" key="1">
    <citation type="submission" date="2016-08" db="EMBL/GenBank/DDBJ databases">
        <title>A Parts List for Fungal Cellulosomes Revealed by Comparative Genomics.</title>
        <authorList>
            <consortium name="DOE Joint Genome Institute"/>
            <person name="Haitjema C.H."/>
            <person name="Gilmore S.P."/>
            <person name="Henske J.K."/>
            <person name="Solomon K.V."/>
            <person name="De Groot R."/>
            <person name="Kuo A."/>
            <person name="Mondo S.J."/>
            <person name="Salamov A.A."/>
            <person name="Labutti K."/>
            <person name="Zhao Z."/>
            <person name="Chiniquy J."/>
            <person name="Barry K."/>
            <person name="Brewer H.M."/>
            <person name="Purvine S.O."/>
            <person name="Wright A.T."/>
            <person name="Boxma B."/>
            <person name="Van Alen T."/>
            <person name="Hackstein J.H."/>
            <person name="Baker S.E."/>
            <person name="Grigoriev I.V."/>
            <person name="O'Malley M.A."/>
        </authorList>
    </citation>
    <scope>NUCLEOTIDE SEQUENCE [LARGE SCALE GENOMIC DNA]</scope>
    <source>
        <strain evidence="13 14">S4</strain>
    </source>
</reference>
<reference evidence="13 14" key="2">
    <citation type="submission" date="2016-08" db="EMBL/GenBank/DDBJ databases">
        <title>Pervasive Adenine N6-methylation of Active Genes in Fungi.</title>
        <authorList>
            <consortium name="DOE Joint Genome Institute"/>
            <person name="Mondo S.J."/>
            <person name="Dannebaum R.O."/>
            <person name="Kuo R.C."/>
            <person name="Labutti K."/>
            <person name="Haridas S."/>
            <person name="Kuo A."/>
            <person name="Salamov A."/>
            <person name="Ahrendt S.R."/>
            <person name="Lipzen A."/>
            <person name="Sullivan W."/>
            <person name="Andreopoulos W.B."/>
            <person name="Clum A."/>
            <person name="Lindquist E."/>
            <person name="Daum C."/>
            <person name="Ramamoorthy G.K."/>
            <person name="Gryganskyi A."/>
            <person name="Culley D."/>
            <person name="Magnuson J.K."/>
            <person name="James T.Y."/>
            <person name="O'Malley M.A."/>
            <person name="Stajich J.E."/>
            <person name="Spatafora J.W."/>
            <person name="Visel A."/>
            <person name="Grigoriev I.V."/>
        </authorList>
    </citation>
    <scope>NUCLEOTIDE SEQUENCE [LARGE SCALE GENOMIC DNA]</scope>
    <source>
        <strain evidence="13 14">S4</strain>
    </source>
</reference>
<dbReference type="PANTHER" id="PTHR14281:SF0">
    <property type="entry name" value="KINETOCHORE PROTEIN SPC25"/>
    <property type="match status" value="1"/>
</dbReference>
<evidence type="ECO:0000256" key="1">
    <source>
        <dbReference type="ARBA" id="ARBA00006379"/>
    </source>
</evidence>
<keyword evidence="5 9" id="KW-0995">Kinetochore</keyword>
<evidence type="ECO:0000256" key="11">
    <source>
        <dbReference type="SAM" id="MobiDB-lite"/>
    </source>
</evidence>
<evidence type="ECO:0000256" key="2">
    <source>
        <dbReference type="ARBA" id="ARBA00022454"/>
    </source>
</evidence>
<dbReference type="EMBL" id="MCFG01000302">
    <property type="protein sequence ID" value="ORX76371.1"/>
    <property type="molecule type" value="Genomic_DNA"/>
</dbReference>
<evidence type="ECO:0000256" key="7">
    <source>
        <dbReference type="ARBA" id="ARBA00023306"/>
    </source>
</evidence>
<sequence length="253" mass="30140">MSINPLNVFSNENNNELDSSNETLNIPKPKFPYEEYAEVKKIFFNNFDNWIEKKKSGIEEGKQLHLKAALEDRAQRTQILKQMEIYEEKENEYSNAIDKERKDAEILANQISEKKKLKLQLLSKRDELIYMKKELETKLTEKRKELSYKKMEKEEQMKKNDPELNFYENTLAMKMTALKEGIIEFTFTNINKEQTSKKYSFIIDVSNKNYKILDCQPKVPELNILLNNLNDTRNFYDFLKLIRIAFVNYSDNN</sequence>
<proteinExistence type="inferred from homology"/>
<dbReference type="GO" id="GO:0051301">
    <property type="term" value="P:cell division"/>
    <property type="evidence" value="ECO:0007669"/>
    <property type="project" value="UniProtKB-UniRule"/>
</dbReference>
<feature type="domain" description="Chromosome segregation protein Spc25 C-terminal" evidence="12">
    <location>
        <begin position="179"/>
        <end position="247"/>
    </location>
</feature>
<comment type="subunit">
    <text evidence="9">Component of the NDC80 complex.</text>
</comment>
<keyword evidence="6 10" id="KW-0175">Coiled coil</keyword>
<evidence type="ECO:0000256" key="5">
    <source>
        <dbReference type="ARBA" id="ARBA00022838"/>
    </source>
</evidence>
<comment type="function">
    <text evidence="9">Acts as a component of the essential kinetochore-associated NDC80 complex, which is required for chromosome segregation and spindle checkpoint activity.</text>
</comment>
<gene>
    <name evidence="13" type="ORF">BCR32DRAFT_271313</name>
</gene>
<dbReference type="STRING" id="1754192.A0A1Y1WS46"/>
<dbReference type="FunFam" id="3.30.457.50:FF:000001">
    <property type="entry name" value="Probable kinetochore protein spc25"/>
    <property type="match status" value="1"/>
</dbReference>
<comment type="caution">
    <text evidence="13">The sequence shown here is derived from an EMBL/GenBank/DDBJ whole genome shotgun (WGS) entry which is preliminary data.</text>
</comment>
<keyword evidence="4 9" id="KW-0498">Mitosis</keyword>
<dbReference type="PANTHER" id="PTHR14281">
    <property type="entry name" value="KINETOCHORE PROTEIN SPC25-RELATED"/>
    <property type="match status" value="1"/>
</dbReference>
<dbReference type="GO" id="GO:0007059">
    <property type="term" value="P:chromosome segregation"/>
    <property type="evidence" value="ECO:0007669"/>
    <property type="project" value="InterPro"/>
</dbReference>
<evidence type="ECO:0000256" key="4">
    <source>
        <dbReference type="ARBA" id="ARBA00022776"/>
    </source>
</evidence>
<dbReference type="Pfam" id="PF08234">
    <property type="entry name" value="Spindle_Spc25"/>
    <property type="match status" value="1"/>
</dbReference>
<name>A0A1Y1WS46_9FUNG</name>
<evidence type="ECO:0000256" key="3">
    <source>
        <dbReference type="ARBA" id="ARBA00022618"/>
    </source>
</evidence>
<dbReference type="CDD" id="cd23784">
    <property type="entry name" value="RWD_Spc25"/>
    <property type="match status" value="1"/>
</dbReference>
<keyword evidence="9" id="KW-0539">Nucleus</keyword>
<dbReference type="GO" id="GO:0031262">
    <property type="term" value="C:Ndc80 complex"/>
    <property type="evidence" value="ECO:0007669"/>
    <property type="project" value="InterPro"/>
</dbReference>
<keyword evidence="3 9" id="KW-0132">Cell division</keyword>
<evidence type="ECO:0000313" key="13">
    <source>
        <dbReference type="EMBL" id="ORX76371.1"/>
    </source>
</evidence>
<keyword evidence="14" id="KW-1185">Reference proteome</keyword>
<dbReference type="AlphaFoldDB" id="A0A1Y1WS46"/>
<dbReference type="InterPro" id="IPR045143">
    <property type="entry name" value="Spc25"/>
</dbReference>
<keyword evidence="7 9" id="KW-0131">Cell cycle</keyword>
<protein>
    <recommendedName>
        <fullName evidence="9">Kinetochore protein SPC25</fullName>
    </recommendedName>
</protein>
<keyword evidence="8 9" id="KW-0137">Centromere</keyword>
<comment type="similarity">
    <text evidence="1 9">Belongs to the SPC25 family.</text>
</comment>
<evidence type="ECO:0000313" key="14">
    <source>
        <dbReference type="Proteomes" id="UP000193944"/>
    </source>
</evidence>
<dbReference type="Proteomes" id="UP000193944">
    <property type="component" value="Unassembled WGS sequence"/>
</dbReference>
<evidence type="ECO:0000256" key="6">
    <source>
        <dbReference type="ARBA" id="ARBA00023054"/>
    </source>
</evidence>
<evidence type="ECO:0000256" key="10">
    <source>
        <dbReference type="SAM" id="Coils"/>
    </source>
</evidence>
<evidence type="ECO:0000256" key="9">
    <source>
        <dbReference type="RuleBase" id="RU367150"/>
    </source>
</evidence>
<dbReference type="InterPro" id="IPR013255">
    <property type="entry name" value="Spc25_C"/>
</dbReference>